<gene>
    <name evidence="3" type="ORF">EWE75_13810</name>
</gene>
<dbReference type="InterPro" id="IPR014782">
    <property type="entry name" value="Peptidase_M1_dom"/>
</dbReference>
<dbReference type="EMBL" id="SGIS01000020">
    <property type="protein sequence ID" value="RZF63866.1"/>
    <property type="molecule type" value="Genomic_DNA"/>
</dbReference>
<feature type="chain" id="PRO_5020758158" evidence="1">
    <location>
        <begin position="27"/>
        <end position="656"/>
    </location>
</feature>
<dbReference type="Pfam" id="PF01433">
    <property type="entry name" value="Peptidase_M1"/>
    <property type="match status" value="1"/>
</dbReference>
<dbReference type="RefSeq" id="WP_130158441.1">
    <property type="nucleotide sequence ID" value="NZ_SGIS01000020.1"/>
</dbReference>
<dbReference type="Gene3D" id="1.10.390.10">
    <property type="entry name" value="Neutral Protease Domain 2"/>
    <property type="match status" value="1"/>
</dbReference>
<protein>
    <submittedName>
        <fullName evidence="3">M1 family peptidase</fullName>
    </submittedName>
</protein>
<dbReference type="InterPro" id="IPR027268">
    <property type="entry name" value="Peptidase_M4/M1_CTD_sf"/>
</dbReference>
<name>A0A4Q6Y414_9SPHN</name>
<comment type="caution">
    <text evidence="3">The sequence shown here is derived from an EMBL/GenBank/DDBJ whole genome shotgun (WGS) entry which is preliminary data.</text>
</comment>
<dbReference type="Proteomes" id="UP000292085">
    <property type="component" value="Unassembled WGS sequence"/>
</dbReference>
<dbReference type="GO" id="GO:0008270">
    <property type="term" value="F:zinc ion binding"/>
    <property type="evidence" value="ECO:0007669"/>
    <property type="project" value="InterPro"/>
</dbReference>
<dbReference type="SUPFAM" id="SSF55486">
    <property type="entry name" value="Metalloproteases ('zincins'), catalytic domain"/>
    <property type="match status" value="1"/>
</dbReference>
<evidence type="ECO:0000256" key="1">
    <source>
        <dbReference type="SAM" id="SignalP"/>
    </source>
</evidence>
<organism evidence="3 4">
    <name type="scientific">Sphingomonas populi</name>
    <dbReference type="NCBI Taxonomy" id="2484750"/>
    <lineage>
        <taxon>Bacteria</taxon>
        <taxon>Pseudomonadati</taxon>
        <taxon>Pseudomonadota</taxon>
        <taxon>Alphaproteobacteria</taxon>
        <taxon>Sphingomonadales</taxon>
        <taxon>Sphingomonadaceae</taxon>
        <taxon>Sphingomonas</taxon>
    </lineage>
</organism>
<accession>A0A4Q6Y414</accession>
<reference evidence="3 4" key="1">
    <citation type="submission" date="2019-02" db="EMBL/GenBank/DDBJ databases">
        <authorList>
            <person name="Li Y."/>
        </authorList>
    </citation>
    <scope>NUCLEOTIDE SEQUENCE [LARGE SCALE GENOMIC DNA]</scope>
    <source>
        <strain evidence="3 4">3-7</strain>
    </source>
</reference>
<dbReference type="OrthoDB" id="9814383at2"/>
<keyword evidence="4" id="KW-1185">Reference proteome</keyword>
<evidence type="ECO:0000313" key="4">
    <source>
        <dbReference type="Proteomes" id="UP000292085"/>
    </source>
</evidence>
<dbReference type="CDD" id="cd09604">
    <property type="entry name" value="M1_APN_like"/>
    <property type="match status" value="1"/>
</dbReference>
<proteinExistence type="predicted"/>
<feature type="domain" description="Peptidase M1 membrane alanine aminopeptidase" evidence="2">
    <location>
        <begin position="402"/>
        <end position="559"/>
    </location>
</feature>
<evidence type="ECO:0000313" key="3">
    <source>
        <dbReference type="EMBL" id="RZF63866.1"/>
    </source>
</evidence>
<feature type="signal peptide" evidence="1">
    <location>
        <begin position="1"/>
        <end position="26"/>
    </location>
</feature>
<keyword evidence="1" id="KW-0732">Signal</keyword>
<dbReference type="GO" id="GO:0008237">
    <property type="term" value="F:metallopeptidase activity"/>
    <property type="evidence" value="ECO:0007669"/>
    <property type="project" value="InterPro"/>
</dbReference>
<dbReference type="AlphaFoldDB" id="A0A4Q6Y414"/>
<sequence>MRYHFSRAILRSACAAAVLYTAPVQAADFDPKAAFAAQSLPDGVNVYRSSNGAPGPGYWQNRVDYAITARIDAAGKTLTATETVDYTNNSPDPLPSLWMQLDQNIYRADSRAATIGGGRKGRAAGAHSDGYDIASVEVLRGKAWVNIPFVVSDTRMNLRLDQPLKGGGTKLTFRIAYHYAIPGVWGGRNSWLDTPNGTIFDIAQWFPRMAVYDDLRGWDTLPYLGSEFYCEYGDVDYAITVPADMIVAGGGVLTNAEEVLTPLQRTRLAKAAGSDATVMIRTPDEVTRDSGRPAANAEKTWRYHFANTRDVAFSASRAFVWDAARMNLPGGKTALAESVYPVESAGAARWGRSTEYLKDSVENFSRRWFTYPYPTAWSIAGGSTGMEYPGMAFDGIPDKGKELFWITAHEIGHTWYPMIVGSNERRDAWMDEGFNTFIDTFESDEFKNGVFGPKRDSEYAPGGGNPVDEILPLLADKDAPPIMSYPDVMGEKYRHSVSYFKTALGLRLLRDVILGPDRFDPAFRKYTADWAFKHPSPSDFFREMSSESGEDLSWFWRGWFFNNWQLDLAVTNIAYTDGDSAKGASITLESRDKLVMPAVLEVKYADGHSTRIKLPVETWMRIKPVIAAPAGRIASVMLDPDHLLPDRDRSNNRVAP</sequence>
<evidence type="ECO:0000259" key="2">
    <source>
        <dbReference type="Pfam" id="PF01433"/>
    </source>
</evidence>